<protein>
    <submittedName>
        <fullName evidence="3">Uncharacterized protein</fullName>
    </submittedName>
</protein>
<feature type="compositionally biased region" description="Basic and acidic residues" evidence="1">
    <location>
        <begin position="104"/>
        <end position="144"/>
    </location>
</feature>
<evidence type="ECO:0000313" key="3">
    <source>
        <dbReference type="EMBL" id="KAG7153354.1"/>
    </source>
</evidence>
<accession>A0A8J5JHT8</accession>
<feature type="transmembrane region" description="Helical" evidence="2">
    <location>
        <begin position="40"/>
        <end position="62"/>
    </location>
</feature>
<comment type="caution">
    <text evidence="3">The sequence shown here is derived from an EMBL/GenBank/DDBJ whole genome shotgun (WGS) entry which is preliminary data.</text>
</comment>
<feature type="transmembrane region" description="Helical" evidence="2">
    <location>
        <begin position="69"/>
        <end position="89"/>
    </location>
</feature>
<organism evidence="3 4">
    <name type="scientific">Homarus americanus</name>
    <name type="common">American lobster</name>
    <dbReference type="NCBI Taxonomy" id="6706"/>
    <lineage>
        <taxon>Eukaryota</taxon>
        <taxon>Metazoa</taxon>
        <taxon>Ecdysozoa</taxon>
        <taxon>Arthropoda</taxon>
        <taxon>Crustacea</taxon>
        <taxon>Multicrustacea</taxon>
        <taxon>Malacostraca</taxon>
        <taxon>Eumalacostraca</taxon>
        <taxon>Eucarida</taxon>
        <taxon>Decapoda</taxon>
        <taxon>Pleocyemata</taxon>
        <taxon>Astacidea</taxon>
        <taxon>Nephropoidea</taxon>
        <taxon>Nephropidae</taxon>
        <taxon>Homarus</taxon>
    </lineage>
</organism>
<feature type="region of interest" description="Disordered" evidence="1">
    <location>
        <begin position="97"/>
        <end position="144"/>
    </location>
</feature>
<gene>
    <name evidence="3" type="ORF">Hamer_G010664</name>
</gene>
<reference evidence="3" key="1">
    <citation type="journal article" date="2021" name="Sci. Adv.">
        <title>The American lobster genome reveals insights on longevity, neural, and immune adaptations.</title>
        <authorList>
            <person name="Polinski J.M."/>
            <person name="Zimin A.V."/>
            <person name="Clark K.F."/>
            <person name="Kohn A.B."/>
            <person name="Sadowski N."/>
            <person name="Timp W."/>
            <person name="Ptitsyn A."/>
            <person name="Khanna P."/>
            <person name="Romanova D.Y."/>
            <person name="Williams P."/>
            <person name="Greenwood S.J."/>
            <person name="Moroz L.L."/>
            <person name="Walt D.R."/>
            <person name="Bodnar A.G."/>
        </authorList>
    </citation>
    <scope>NUCLEOTIDE SEQUENCE</scope>
    <source>
        <strain evidence="3">GMGI-L3</strain>
    </source>
</reference>
<proteinExistence type="predicted"/>
<name>A0A8J5JHT8_HOMAM</name>
<evidence type="ECO:0000256" key="2">
    <source>
        <dbReference type="SAM" id="Phobius"/>
    </source>
</evidence>
<keyword evidence="4" id="KW-1185">Reference proteome</keyword>
<evidence type="ECO:0000256" key="1">
    <source>
        <dbReference type="SAM" id="MobiDB-lite"/>
    </source>
</evidence>
<dbReference type="Proteomes" id="UP000747542">
    <property type="component" value="Unassembled WGS sequence"/>
</dbReference>
<dbReference type="AlphaFoldDB" id="A0A8J5JHT8"/>
<dbReference type="EMBL" id="JAHLQT010047199">
    <property type="protein sequence ID" value="KAG7153354.1"/>
    <property type="molecule type" value="Genomic_DNA"/>
</dbReference>
<keyword evidence="2" id="KW-1133">Transmembrane helix</keyword>
<keyword evidence="2" id="KW-0472">Membrane</keyword>
<keyword evidence="2" id="KW-0812">Transmembrane</keyword>
<sequence>MSSCMNEQKQLRECGEHWGQAHLRGRVFVGLWRNACRSEIVFGGCLLVDGLCLWGVFLFVRLWSVCRCCVGVCGCGICGVFVLLAFVVVCICGCLEGNEGEGGVVREREGKGDRKGEGEVMRDRKGGGRSMREREGNEGREEER</sequence>
<evidence type="ECO:0000313" key="4">
    <source>
        <dbReference type="Proteomes" id="UP000747542"/>
    </source>
</evidence>